<comment type="subcellular location">
    <subcellularLocation>
        <location evidence="1">Cell membrane</location>
        <topology evidence="1">Multi-pass membrane protein</topology>
    </subcellularLocation>
</comment>
<dbReference type="PANTHER" id="PTHR30509:SF9">
    <property type="entry name" value="MULTIDRUG RESISTANCE PROTEIN MDTO"/>
    <property type="match status" value="1"/>
</dbReference>
<dbReference type="Pfam" id="PF04632">
    <property type="entry name" value="FUSC"/>
    <property type="match status" value="1"/>
</dbReference>
<feature type="transmembrane region" description="Helical" evidence="8">
    <location>
        <begin position="412"/>
        <end position="431"/>
    </location>
</feature>
<evidence type="ECO:0000256" key="2">
    <source>
        <dbReference type="ARBA" id="ARBA00022448"/>
    </source>
</evidence>
<reference evidence="9 10" key="1">
    <citation type="submission" date="2020-04" db="EMBL/GenBank/DDBJ databases">
        <authorList>
            <person name="De Canck E."/>
        </authorList>
    </citation>
    <scope>NUCLEOTIDE SEQUENCE [LARGE SCALE GENOMIC DNA]</scope>
    <source>
        <strain evidence="9 10">LMG 3441</strain>
    </source>
</reference>
<feature type="transmembrane region" description="Helical" evidence="8">
    <location>
        <begin position="97"/>
        <end position="117"/>
    </location>
</feature>
<evidence type="ECO:0000313" key="9">
    <source>
        <dbReference type="EMBL" id="CAB3709165.1"/>
    </source>
</evidence>
<evidence type="ECO:0000256" key="8">
    <source>
        <dbReference type="SAM" id="Phobius"/>
    </source>
</evidence>
<evidence type="ECO:0000256" key="7">
    <source>
        <dbReference type="SAM" id="MobiDB-lite"/>
    </source>
</evidence>
<dbReference type="GO" id="GO:0005886">
    <property type="term" value="C:plasma membrane"/>
    <property type="evidence" value="ECO:0007669"/>
    <property type="project" value="UniProtKB-SubCell"/>
</dbReference>
<gene>
    <name evidence="9" type="ORF">LMG3441_03014</name>
</gene>
<dbReference type="EMBL" id="CADIJQ010000004">
    <property type="protein sequence ID" value="CAB3709165.1"/>
    <property type="molecule type" value="Genomic_DNA"/>
</dbReference>
<evidence type="ECO:0000256" key="4">
    <source>
        <dbReference type="ARBA" id="ARBA00022692"/>
    </source>
</evidence>
<keyword evidence="3" id="KW-1003">Cell membrane</keyword>
<evidence type="ECO:0000256" key="6">
    <source>
        <dbReference type="ARBA" id="ARBA00023136"/>
    </source>
</evidence>
<feature type="compositionally biased region" description="Low complexity" evidence="7">
    <location>
        <begin position="248"/>
        <end position="261"/>
    </location>
</feature>
<feature type="transmembrane region" description="Helical" evidence="8">
    <location>
        <begin position="468"/>
        <end position="486"/>
    </location>
</feature>
<keyword evidence="5 8" id="KW-1133">Transmembrane helix</keyword>
<keyword evidence="6 8" id="KW-0472">Membrane</keyword>
<protein>
    <recommendedName>
        <fullName evidence="11">p-hydroxybenzoic acid efflux pump subunit AaeB</fullName>
    </recommendedName>
</protein>
<evidence type="ECO:0000256" key="3">
    <source>
        <dbReference type="ARBA" id="ARBA00022475"/>
    </source>
</evidence>
<dbReference type="InterPro" id="IPR006726">
    <property type="entry name" value="PHBA_efflux_AaeB/fusaric-R"/>
</dbReference>
<evidence type="ECO:0000256" key="5">
    <source>
        <dbReference type="ARBA" id="ARBA00022989"/>
    </source>
</evidence>
<sequence>MAWRIALVCALTAMVAMTYGIPESAISCYLVFFVMKPDAAESSVLAVALSVLVMLVVGVLLLLTNLTLAQPAMRIVALAVSSLLLLFLASASKLGPLGGIIALVLAFGLTLLSYVPVGEAATRGILYAWLMATMPMALVLIVSITIGRRPLTLLRTTVGDRLDAVATYLESGGRAGRARLREMLGEGQEESMKRWGLLRGLALARRDETRRLGMALQESYRLLFAALAMRGGGQDALAARAREAGQALAAGRAAPAAAGPPTHSPTHPPVHDSTPPPTPPPVPDSTHNPTHNPTQPAAARQAWRALSAMGDDASIMPAPQPAEPFMAPDAFSNPEHVRYAIKTTAAALICYLIYSALDWQDIHTAMITCYVAALGSVAETTQKLMLRIIGCLIGAAMGVGAILFLIPHMSSVGSLMVLVFAGAFVAAWVAVGSERVSYAGVQIALAFMMTVLQGFGPSIDMSVAMDRVIGILLGNVVLYLVFTQLWPVSVGHRVREDLGRALEGLAKLARLGEGGRDRAVAQASAVAGQLAGIRRALGLATLEPRTLRLDSARLRELIAVTQSVQALCMRLLIDAPEPDEALAARLEAMAHAVRNDEPGSVKQVNQLMEGQ</sequence>
<evidence type="ECO:0000313" key="10">
    <source>
        <dbReference type="Proteomes" id="UP000494269"/>
    </source>
</evidence>
<feature type="compositionally biased region" description="Pro residues" evidence="7">
    <location>
        <begin position="262"/>
        <end position="283"/>
    </location>
</feature>
<keyword evidence="4 8" id="KW-0812">Transmembrane</keyword>
<feature type="transmembrane region" description="Helical" evidence="8">
    <location>
        <begin position="384"/>
        <end position="405"/>
    </location>
</feature>
<dbReference type="AlphaFoldDB" id="A0A6S7A9M2"/>
<keyword evidence="10" id="KW-1185">Reference proteome</keyword>
<feature type="transmembrane region" description="Helical" evidence="8">
    <location>
        <begin position="437"/>
        <end position="456"/>
    </location>
</feature>
<keyword evidence="2" id="KW-0813">Transport</keyword>
<proteinExistence type="predicted"/>
<organism evidence="9 10">
    <name type="scientific">Achromobacter kerstersii</name>
    <dbReference type="NCBI Taxonomy" id="1353890"/>
    <lineage>
        <taxon>Bacteria</taxon>
        <taxon>Pseudomonadati</taxon>
        <taxon>Pseudomonadota</taxon>
        <taxon>Betaproteobacteria</taxon>
        <taxon>Burkholderiales</taxon>
        <taxon>Alcaligenaceae</taxon>
        <taxon>Achromobacter</taxon>
    </lineage>
</organism>
<dbReference type="GO" id="GO:0022857">
    <property type="term" value="F:transmembrane transporter activity"/>
    <property type="evidence" value="ECO:0007669"/>
    <property type="project" value="InterPro"/>
</dbReference>
<feature type="region of interest" description="Disordered" evidence="7">
    <location>
        <begin position="248"/>
        <end position="303"/>
    </location>
</feature>
<dbReference type="PANTHER" id="PTHR30509">
    <property type="entry name" value="P-HYDROXYBENZOIC ACID EFFLUX PUMP SUBUNIT-RELATED"/>
    <property type="match status" value="1"/>
</dbReference>
<evidence type="ECO:0000256" key="1">
    <source>
        <dbReference type="ARBA" id="ARBA00004651"/>
    </source>
</evidence>
<evidence type="ECO:0008006" key="11">
    <source>
        <dbReference type="Google" id="ProtNLM"/>
    </source>
</evidence>
<dbReference type="Proteomes" id="UP000494269">
    <property type="component" value="Unassembled WGS sequence"/>
</dbReference>
<feature type="transmembrane region" description="Helical" evidence="8">
    <location>
        <begin position="44"/>
        <end position="63"/>
    </location>
</feature>
<accession>A0A6S7A9M2</accession>
<feature type="transmembrane region" description="Helical" evidence="8">
    <location>
        <begin position="124"/>
        <end position="146"/>
    </location>
</feature>
<name>A0A6S7A9M2_9BURK</name>
<feature type="transmembrane region" description="Helical" evidence="8">
    <location>
        <begin position="75"/>
        <end position="91"/>
    </location>
</feature>